<dbReference type="EMBL" id="CP015772">
    <property type="protein sequence ID" value="ANH79814.1"/>
    <property type="molecule type" value="Genomic_DNA"/>
</dbReference>
<organism evidence="1 2">
    <name type="scientific">Niabella ginsenosidivorans</name>
    <dbReference type="NCBI Taxonomy" id="1176587"/>
    <lineage>
        <taxon>Bacteria</taxon>
        <taxon>Pseudomonadati</taxon>
        <taxon>Bacteroidota</taxon>
        <taxon>Chitinophagia</taxon>
        <taxon>Chitinophagales</taxon>
        <taxon>Chitinophagaceae</taxon>
        <taxon>Niabella</taxon>
    </lineage>
</organism>
<dbReference type="Proteomes" id="UP000077667">
    <property type="component" value="Chromosome"/>
</dbReference>
<gene>
    <name evidence="1" type="ORF">A8C56_01445</name>
</gene>
<name>A0A1A9HZR8_9BACT</name>
<dbReference type="KEGG" id="nia:A8C56_01445"/>
<protein>
    <submittedName>
        <fullName evidence="1">Uncharacterized protein</fullName>
    </submittedName>
</protein>
<proteinExistence type="predicted"/>
<evidence type="ECO:0000313" key="1">
    <source>
        <dbReference type="EMBL" id="ANH79814.1"/>
    </source>
</evidence>
<reference evidence="1 2" key="1">
    <citation type="submission" date="2016-05" db="EMBL/GenBank/DDBJ databases">
        <title>Niabella ginsenosidivorans BS26 whole genome sequencing.</title>
        <authorList>
            <person name="Im W.T."/>
            <person name="Siddiqi M.Z."/>
        </authorList>
    </citation>
    <scope>NUCLEOTIDE SEQUENCE [LARGE SCALE GENOMIC DNA]</scope>
    <source>
        <strain evidence="1 2">BS26</strain>
    </source>
</reference>
<sequence length="88" mass="10345">MRPSANLWESLNCRPGNNFVKICLQNTLMVLFFCIVYESPRGIYLVYIFVESLQYAECADSSIFLRYLRSGTAENKYLERLRKTLSIY</sequence>
<keyword evidence="2" id="KW-1185">Reference proteome</keyword>
<accession>A0A1A9HZR8</accession>
<evidence type="ECO:0000313" key="2">
    <source>
        <dbReference type="Proteomes" id="UP000077667"/>
    </source>
</evidence>
<dbReference type="AlphaFoldDB" id="A0A1A9HZR8"/>